<dbReference type="Proteomes" id="UP000234323">
    <property type="component" value="Unassembled WGS sequence"/>
</dbReference>
<gene>
    <name evidence="2" type="ORF">RhiirA4_478721</name>
</gene>
<accession>A0A2I1HFC0</accession>
<reference evidence="2 3" key="1">
    <citation type="submission" date="2015-10" db="EMBL/GenBank/DDBJ databases">
        <title>Genome analyses suggest a sexual origin of heterokaryosis in a supposedly ancient asexual fungus.</title>
        <authorList>
            <person name="Ropars J."/>
            <person name="Sedzielewska K."/>
            <person name="Noel J."/>
            <person name="Charron P."/>
            <person name="Farinelli L."/>
            <person name="Marton T."/>
            <person name="Kruger M."/>
            <person name="Pelin A."/>
            <person name="Brachmann A."/>
            <person name="Corradi N."/>
        </authorList>
    </citation>
    <scope>NUCLEOTIDE SEQUENCE [LARGE SCALE GENOMIC DNA]</scope>
    <source>
        <strain evidence="2 3">A4</strain>
    </source>
</reference>
<keyword evidence="3" id="KW-1185">Reference proteome</keyword>
<evidence type="ECO:0000313" key="2">
    <source>
        <dbReference type="EMBL" id="PKY57572.1"/>
    </source>
</evidence>
<organism evidence="2 3">
    <name type="scientific">Rhizophagus irregularis</name>
    <dbReference type="NCBI Taxonomy" id="588596"/>
    <lineage>
        <taxon>Eukaryota</taxon>
        <taxon>Fungi</taxon>
        <taxon>Fungi incertae sedis</taxon>
        <taxon>Mucoromycota</taxon>
        <taxon>Glomeromycotina</taxon>
        <taxon>Glomeromycetes</taxon>
        <taxon>Glomerales</taxon>
        <taxon>Glomeraceae</taxon>
        <taxon>Rhizophagus</taxon>
    </lineage>
</organism>
<dbReference type="EMBL" id="LLXI01002600">
    <property type="protein sequence ID" value="PKY57572.1"/>
    <property type="molecule type" value="Genomic_DNA"/>
</dbReference>
<evidence type="ECO:0000313" key="3">
    <source>
        <dbReference type="Proteomes" id="UP000234323"/>
    </source>
</evidence>
<comment type="caution">
    <text evidence="2">The sequence shown here is derived from an EMBL/GenBank/DDBJ whole genome shotgun (WGS) entry which is preliminary data.</text>
</comment>
<protein>
    <submittedName>
        <fullName evidence="2">Uncharacterized protein</fullName>
    </submittedName>
</protein>
<dbReference type="AlphaFoldDB" id="A0A2I1HFC0"/>
<sequence length="150" mass="17433">MHDLDLTLSAKRNDSQEDIFCSYAPFKASAAIRSYRKDDSDRERKRNKSPGQYTKPIKASQLDGVDNNKNISPDEALDDRMNIEKEKSKGKQKELPAEDLTNLEDSLTSNLMVMKNQKDYVSPEKVVEVIKYYRKEDARERSETKEIYMM</sequence>
<feature type="compositionally biased region" description="Basic and acidic residues" evidence="1">
    <location>
        <begin position="35"/>
        <end position="44"/>
    </location>
</feature>
<proteinExistence type="predicted"/>
<name>A0A2I1HFC0_9GLOM</name>
<evidence type="ECO:0000256" key="1">
    <source>
        <dbReference type="SAM" id="MobiDB-lite"/>
    </source>
</evidence>
<feature type="region of interest" description="Disordered" evidence="1">
    <location>
        <begin position="33"/>
        <end position="101"/>
    </location>
</feature>
<feature type="compositionally biased region" description="Basic and acidic residues" evidence="1">
    <location>
        <begin position="78"/>
        <end position="96"/>
    </location>
</feature>